<dbReference type="SUPFAM" id="SSF89447">
    <property type="entry name" value="AbrB/MazE/MraZ-like"/>
    <property type="match status" value="1"/>
</dbReference>
<dbReference type="NCBIfam" id="TIGR01439">
    <property type="entry name" value="lp_hng_hel_AbrB"/>
    <property type="match status" value="1"/>
</dbReference>
<dbReference type="Proteomes" id="UP001245683">
    <property type="component" value="Unassembled WGS sequence"/>
</dbReference>
<gene>
    <name evidence="2" type="ORF">RBI02_05855</name>
</gene>
<evidence type="ECO:0000313" key="3">
    <source>
        <dbReference type="Proteomes" id="UP001245683"/>
    </source>
</evidence>
<keyword evidence="2" id="KW-0238">DNA-binding</keyword>
<dbReference type="AlphaFoldDB" id="A0AAE4NUZ4"/>
<dbReference type="PANTHER" id="PTHR34860">
    <property type="entry name" value="REPRESSOR-LIKE PROTEIN SSO7C3"/>
    <property type="match status" value="1"/>
</dbReference>
<sequence length="81" mass="9231">MMEVVRVSSKGQVVIPKRVREKMGIKEGEYLLLVQEGDIIVMKKLDVNLEAVFREGETLAKKQGITVEDVKRAIKEVRYGK</sequence>
<evidence type="ECO:0000313" key="2">
    <source>
        <dbReference type="EMBL" id="MDV3104065.1"/>
    </source>
</evidence>
<feature type="domain" description="SpoVT-AbrB" evidence="1">
    <location>
        <begin position="2"/>
        <end position="47"/>
    </location>
</feature>
<reference evidence="2 3" key="1">
    <citation type="submission" date="2023-08" db="EMBL/GenBank/DDBJ databases">
        <title>Draft genome sequence of Thermococcus waiotapuensis WT1T, a thermophilic sulphur-dependent archaeon from order Thermococcales.</title>
        <authorList>
            <person name="Manners S.H."/>
            <person name="Carere C.R."/>
            <person name="Dhami M.K."/>
            <person name="Dobson R.C.J."/>
            <person name="Stott M.B."/>
        </authorList>
    </citation>
    <scope>NUCLEOTIDE SEQUENCE [LARGE SCALE GENOMIC DNA]</scope>
    <source>
        <strain evidence="2 3">WT1</strain>
    </source>
</reference>
<dbReference type="Pfam" id="PF04014">
    <property type="entry name" value="MazE_antitoxin"/>
    <property type="match status" value="1"/>
</dbReference>
<evidence type="ECO:0000259" key="1">
    <source>
        <dbReference type="PROSITE" id="PS51740"/>
    </source>
</evidence>
<comment type="caution">
    <text evidence="2">The sequence shown here is derived from an EMBL/GenBank/DDBJ whole genome shotgun (WGS) entry which is preliminary data.</text>
</comment>
<dbReference type="EMBL" id="JAVDZE010000002">
    <property type="protein sequence ID" value="MDV3104065.1"/>
    <property type="molecule type" value="Genomic_DNA"/>
</dbReference>
<accession>A0AAE4NUZ4</accession>
<dbReference type="SMART" id="SM00966">
    <property type="entry name" value="SpoVT_AbrB"/>
    <property type="match status" value="1"/>
</dbReference>
<dbReference type="InterPro" id="IPR007159">
    <property type="entry name" value="SpoVT-AbrB_dom"/>
</dbReference>
<keyword evidence="3" id="KW-1185">Reference proteome</keyword>
<proteinExistence type="predicted"/>
<dbReference type="Gene3D" id="2.10.260.10">
    <property type="match status" value="1"/>
</dbReference>
<organism evidence="2 3">
    <name type="scientific">Thermococcus waiotapuensis</name>
    <dbReference type="NCBI Taxonomy" id="90909"/>
    <lineage>
        <taxon>Archaea</taxon>
        <taxon>Methanobacteriati</taxon>
        <taxon>Methanobacteriota</taxon>
        <taxon>Thermococci</taxon>
        <taxon>Thermococcales</taxon>
        <taxon>Thermococcaceae</taxon>
        <taxon>Thermococcus</taxon>
    </lineage>
</organism>
<dbReference type="GO" id="GO:0003677">
    <property type="term" value="F:DNA binding"/>
    <property type="evidence" value="ECO:0007669"/>
    <property type="project" value="UniProtKB-KW"/>
</dbReference>
<dbReference type="RefSeq" id="WP_315341748.1">
    <property type="nucleotide sequence ID" value="NZ_JAVDZE010000002.1"/>
</dbReference>
<dbReference type="PANTHER" id="PTHR34860:SF6">
    <property type="entry name" value="REPRESSOR-LIKE PROTEIN SSO7C3"/>
    <property type="match status" value="1"/>
</dbReference>
<name>A0AAE4NUZ4_9EURY</name>
<dbReference type="InterPro" id="IPR052975">
    <property type="entry name" value="Repressor-like_regulatory"/>
</dbReference>
<protein>
    <submittedName>
        <fullName evidence="2">AbrB/MazE/SpoVT family DNA-binding domain-containing protein</fullName>
    </submittedName>
</protein>
<dbReference type="InterPro" id="IPR037914">
    <property type="entry name" value="SpoVT-AbrB_sf"/>
</dbReference>
<dbReference type="PROSITE" id="PS51740">
    <property type="entry name" value="SPOVT_ABRB"/>
    <property type="match status" value="1"/>
</dbReference>